<dbReference type="Proteomes" id="UP000002420">
    <property type="component" value="Chromosome"/>
</dbReference>
<proteinExistence type="predicted"/>
<keyword evidence="2" id="KW-1185">Reference proteome</keyword>
<sequence>MQVHAIYEDGKLTFQQPVYLRAKRIELDVIIPDKYIEEEAQLQSTIVQPTLVEQQPSTAHLSPTRERLDALLGKWRHHGGPSGKADYKALWHEHLEEKYIER</sequence>
<dbReference type="OrthoDB" id="5624283at2"/>
<reference evidence="1 2" key="1">
    <citation type="submission" date="2008-05" db="EMBL/GenBank/DDBJ databases">
        <title>Complete sequence of chromosome of Geobacter lovleyi SZ.</title>
        <authorList>
            <consortium name="US DOE Joint Genome Institute"/>
            <person name="Lucas S."/>
            <person name="Copeland A."/>
            <person name="Lapidus A."/>
            <person name="Glavina del Rio T."/>
            <person name="Dalin E."/>
            <person name="Tice H."/>
            <person name="Bruce D."/>
            <person name="Goodwin L."/>
            <person name="Pitluck S."/>
            <person name="Chertkov O."/>
            <person name="Meincke L."/>
            <person name="Brettin T."/>
            <person name="Detter J.C."/>
            <person name="Han C."/>
            <person name="Tapia R."/>
            <person name="Kuske C.R."/>
            <person name="Schmutz J."/>
            <person name="Larimer F."/>
            <person name="Land M."/>
            <person name="Hauser L."/>
            <person name="Kyrpides N."/>
            <person name="Mikhailova N."/>
            <person name="Sung Y."/>
            <person name="Fletcher K.E."/>
            <person name="Ritalahti K.M."/>
            <person name="Loeffler F.E."/>
            <person name="Richardson P."/>
        </authorList>
    </citation>
    <scope>NUCLEOTIDE SEQUENCE [LARGE SCALE GENOMIC DNA]</scope>
    <source>
        <strain evidence="2">ATCC BAA-1151 / DSM 17278 / SZ</strain>
    </source>
</reference>
<dbReference type="KEGG" id="glo:Glov_1507"/>
<dbReference type="AlphaFoldDB" id="B3E8V5"/>
<dbReference type="RefSeq" id="WP_012469565.1">
    <property type="nucleotide sequence ID" value="NC_010814.1"/>
</dbReference>
<dbReference type="EMBL" id="CP001089">
    <property type="protein sequence ID" value="ACD95223.1"/>
    <property type="molecule type" value="Genomic_DNA"/>
</dbReference>
<name>B3E8V5_TRIL1</name>
<evidence type="ECO:0000313" key="1">
    <source>
        <dbReference type="EMBL" id="ACD95223.1"/>
    </source>
</evidence>
<organism evidence="1 2">
    <name type="scientific">Trichlorobacter lovleyi (strain ATCC BAA-1151 / DSM 17278 / SZ)</name>
    <name type="common">Geobacter lovleyi</name>
    <dbReference type="NCBI Taxonomy" id="398767"/>
    <lineage>
        <taxon>Bacteria</taxon>
        <taxon>Pseudomonadati</taxon>
        <taxon>Thermodesulfobacteriota</taxon>
        <taxon>Desulfuromonadia</taxon>
        <taxon>Geobacterales</taxon>
        <taxon>Geobacteraceae</taxon>
        <taxon>Trichlorobacter</taxon>
    </lineage>
</organism>
<gene>
    <name evidence="1" type="ordered locus">Glov_1507</name>
</gene>
<protein>
    <submittedName>
        <fullName evidence="1">Uncharacterized protein</fullName>
    </submittedName>
</protein>
<dbReference type="HOGENOM" id="CLU_2273337_0_0_7"/>
<accession>B3E8V5</accession>
<dbReference type="STRING" id="398767.Glov_1507"/>
<evidence type="ECO:0000313" key="2">
    <source>
        <dbReference type="Proteomes" id="UP000002420"/>
    </source>
</evidence>